<evidence type="ECO:0000256" key="1">
    <source>
        <dbReference type="ARBA" id="ARBA00004141"/>
    </source>
</evidence>
<keyword evidence="4 8" id="KW-0812">Transmembrane</keyword>
<dbReference type="InterPro" id="IPR007277">
    <property type="entry name" value="Svp26/Tex261"/>
</dbReference>
<reference evidence="9" key="3">
    <citation type="submission" date="2025-08" db="UniProtKB">
        <authorList>
            <consortium name="Ensembl"/>
        </authorList>
    </citation>
    <scope>IDENTIFICATION</scope>
    <source>
        <strain evidence="9">17573</strain>
    </source>
</reference>
<evidence type="ECO:0000256" key="7">
    <source>
        <dbReference type="SAM" id="MobiDB-lite"/>
    </source>
</evidence>
<dbReference type="GeneTree" id="ENSGT00390000010888"/>
<dbReference type="GO" id="GO:0097020">
    <property type="term" value="F:COPII receptor activity"/>
    <property type="evidence" value="ECO:0007669"/>
    <property type="project" value="InterPro"/>
</dbReference>
<evidence type="ECO:0000313" key="9">
    <source>
        <dbReference type="Ensembl" id="ENSMMUP00000068539.1"/>
    </source>
</evidence>
<feature type="compositionally biased region" description="Gly residues" evidence="7">
    <location>
        <begin position="164"/>
        <end position="174"/>
    </location>
</feature>
<evidence type="ECO:0000256" key="5">
    <source>
        <dbReference type="ARBA" id="ARBA00022989"/>
    </source>
</evidence>
<keyword evidence="5 8" id="KW-1133">Transmembrane helix</keyword>
<reference evidence="9" key="2">
    <citation type="submission" date="2019-01" db="EMBL/GenBank/DDBJ databases">
        <authorList>
            <person name="Graves T."/>
            <person name="Eichler E.E."/>
            <person name="Wilson R.K."/>
        </authorList>
    </citation>
    <scope>NUCLEOTIDE SEQUENCE [LARGE SCALE GENOMIC DNA]</scope>
    <source>
        <strain evidence="9">17573</strain>
    </source>
</reference>
<evidence type="ECO:0000313" key="10">
    <source>
        <dbReference type="Proteomes" id="UP000006718"/>
    </source>
</evidence>
<keyword evidence="10" id="KW-1185">Reference proteome</keyword>
<protein>
    <recommendedName>
        <fullName evidence="3">Protein TEX261</fullName>
    </recommendedName>
</protein>
<dbReference type="PANTHER" id="PTHR13144:SF0">
    <property type="entry name" value="PROTEIN TEX261"/>
    <property type="match status" value="1"/>
</dbReference>
<proteinExistence type="inferred from homology"/>
<reference evidence="9" key="4">
    <citation type="submission" date="2025-09" db="UniProtKB">
        <authorList>
            <consortium name="Ensembl"/>
        </authorList>
    </citation>
    <scope>IDENTIFICATION</scope>
    <source>
        <strain evidence="9">17573</strain>
    </source>
</reference>
<dbReference type="PANTHER" id="PTHR13144">
    <property type="entry name" value="TEX261 PROTEIN"/>
    <property type="match status" value="1"/>
</dbReference>
<evidence type="ECO:0000256" key="4">
    <source>
        <dbReference type="ARBA" id="ARBA00022692"/>
    </source>
</evidence>
<evidence type="ECO:0000256" key="8">
    <source>
        <dbReference type="SAM" id="Phobius"/>
    </source>
</evidence>
<dbReference type="STRING" id="9544.ENSMMUP00000068539"/>
<name>A0A5F7ZSB7_MACMU</name>
<dbReference type="Bgee" id="ENSMMUG00000002093">
    <property type="expression patterns" value="Expressed in adipose tissue and 21 other cell types or tissues"/>
</dbReference>
<dbReference type="Pfam" id="PF04148">
    <property type="entry name" value="Erv26"/>
    <property type="match status" value="1"/>
</dbReference>
<reference evidence="10" key="1">
    <citation type="journal article" date="2007" name="Science">
        <title>Evolutionary and biomedical insights from the rhesus macaque genome.</title>
        <authorList>
            <person name="Gibbs R.A."/>
            <person name="Rogers J."/>
            <person name="Katze M.G."/>
            <person name="Bumgarner R."/>
            <person name="Weinstock G.M."/>
            <person name="Mardis E.R."/>
            <person name="Remington K.A."/>
            <person name="Strausberg R.L."/>
            <person name="Venter J.C."/>
            <person name="Wilson R.K."/>
            <person name="Batzer M.A."/>
            <person name="Bustamante C.D."/>
            <person name="Eichler E.E."/>
            <person name="Hahn M.W."/>
            <person name="Hardison R.C."/>
            <person name="Makova K.D."/>
            <person name="Miller W."/>
            <person name="Milosavljevic A."/>
            <person name="Palermo R.E."/>
            <person name="Siepel A."/>
            <person name="Sikela J.M."/>
            <person name="Attaway T."/>
            <person name="Bell S."/>
            <person name="Bernard K.E."/>
            <person name="Buhay C.J."/>
            <person name="Chandrabose M.N."/>
            <person name="Dao M."/>
            <person name="Davis C."/>
            <person name="Delehaunty K.D."/>
            <person name="Ding Y."/>
            <person name="Dinh H.H."/>
            <person name="Dugan-Rocha S."/>
            <person name="Fulton L.A."/>
            <person name="Gabisi R.A."/>
            <person name="Garner T.T."/>
            <person name="Godfrey J."/>
            <person name="Hawes A.C."/>
            <person name="Hernandez J."/>
            <person name="Hines S."/>
            <person name="Holder M."/>
            <person name="Hume J."/>
            <person name="Jhangiani S.N."/>
            <person name="Joshi V."/>
            <person name="Khan Z.M."/>
            <person name="Kirkness E.F."/>
            <person name="Cree A."/>
            <person name="Fowler R.G."/>
            <person name="Lee S."/>
            <person name="Lewis L.R."/>
            <person name="Li Z."/>
            <person name="Liu Y.-S."/>
            <person name="Moore S.M."/>
            <person name="Muzny D."/>
            <person name="Nazareth L.V."/>
            <person name="Ngo D.N."/>
            <person name="Okwuonu G.O."/>
            <person name="Pai G."/>
            <person name="Parker D."/>
            <person name="Paul H.A."/>
            <person name="Pfannkoch C."/>
            <person name="Pohl C.S."/>
            <person name="Rogers Y.-H.C."/>
            <person name="Ruiz S.J."/>
            <person name="Sabo A."/>
            <person name="Santibanez J."/>
            <person name="Schneider B.W."/>
            <person name="Smith S.M."/>
            <person name="Sodergren E."/>
            <person name="Svatek A.F."/>
            <person name="Utterback T.R."/>
            <person name="Vattathil S."/>
            <person name="Warren W."/>
            <person name="White C.S."/>
            <person name="Chinwalla A.T."/>
            <person name="Feng Y."/>
            <person name="Halpern A.L."/>
            <person name="Hillier L.W."/>
            <person name="Huang X."/>
            <person name="Minx P."/>
            <person name="Nelson J.O."/>
            <person name="Pepin K.H."/>
            <person name="Qin X."/>
            <person name="Sutton G.G."/>
            <person name="Venter E."/>
            <person name="Walenz B.P."/>
            <person name="Wallis J.W."/>
            <person name="Worley K.C."/>
            <person name="Yang S.-P."/>
            <person name="Jones S.M."/>
            <person name="Marra M.A."/>
            <person name="Rocchi M."/>
            <person name="Schein J.E."/>
            <person name="Baertsch R."/>
            <person name="Clarke L."/>
            <person name="Csuros M."/>
            <person name="Glasscock J."/>
            <person name="Harris R.A."/>
            <person name="Havlak P."/>
            <person name="Jackson A.R."/>
            <person name="Jiang H."/>
            <person name="Liu Y."/>
            <person name="Messina D.N."/>
            <person name="Shen Y."/>
            <person name="Song H.X.-Z."/>
            <person name="Wylie T."/>
            <person name="Zhang L."/>
            <person name="Birney E."/>
            <person name="Han K."/>
            <person name="Konkel M.K."/>
            <person name="Lee J."/>
            <person name="Smit A.F.A."/>
            <person name="Ullmer B."/>
            <person name="Wang H."/>
            <person name="Xing J."/>
            <person name="Burhans R."/>
            <person name="Cheng Z."/>
            <person name="Karro J.E."/>
            <person name="Ma J."/>
            <person name="Raney B."/>
            <person name="She X."/>
            <person name="Cox M.J."/>
            <person name="Demuth J.P."/>
            <person name="Dumas L.J."/>
            <person name="Han S.-G."/>
            <person name="Hopkins J."/>
            <person name="Karimpour-Fard A."/>
            <person name="Kim Y.H."/>
            <person name="Pollack J.R."/>
            <person name="Vinar T."/>
            <person name="Addo-Quaye C."/>
            <person name="Degenhardt J."/>
            <person name="Denby A."/>
            <person name="Hubisz M.J."/>
            <person name="Indap A."/>
            <person name="Kosiol C."/>
            <person name="Lahn B.T."/>
            <person name="Lawson H.A."/>
            <person name="Marklein A."/>
            <person name="Nielsen R."/>
            <person name="Vallender E.J."/>
            <person name="Clark A.G."/>
            <person name="Ferguson B."/>
            <person name="Hernandez R.D."/>
            <person name="Hirani K."/>
            <person name="Kehrer-Sawatzki H."/>
            <person name="Kolb J."/>
            <person name="Patil S."/>
            <person name="Pu L.-L."/>
            <person name="Ren Y."/>
            <person name="Smith D.G."/>
            <person name="Wheeler D.A."/>
            <person name="Schenck I."/>
            <person name="Ball E.V."/>
            <person name="Chen R."/>
            <person name="Cooper D.N."/>
            <person name="Giardine B."/>
            <person name="Hsu F."/>
            <person name="Kent W.J."/>
            <person name="Lesk A."/>
            <person name="Nelson D.L."/>
            <person name="O'brien W.E."/>
            <person name="Pruefer K."/>
            <person name="Stenson P.D."/>
            <person name="Wallace J.C."/>
            <person name="Ke H."/>
            <person name="Liu X.-M."/>
            <person name="Wang P."/>
            <person name="Xiang A.P."/>
            <person name="Yang F."/>
            <person name="Barber G.P."/>
            <person name="Haussler D."/>
            <person name="Karolchik D."/>
            <person name="Kern A.D."/>
            <person name="Kuhn R.M."/>
            <person name="Smith K.E."/>
            <person name="Zwieg A.S."/>
        </authorList>
    </citation>
    <scope>NUCLEOTIDE SEQUENCE [LARGE SCALE GENOMIC DNA]</scope>
    <source>
        <strain evidence="10">17573</strain>
    </source>
</reference>
<feature type="transmembrane region" description="Helical" evidence="8">
    <location>
        <begin position="269"/>
        <end position="290"/>
    </location>
</feature>
<comment type="similarity">
    <text evidence="2">Belongs to the SVP26 family.</text>
</comment>
<gene>
    <name evidence="9" type="primary">TEX261</name>
</gene>
<organism evidence="9 10">
    <name type="scientific">Macaca mulatta</name>
    <name type="common">Rhesus macaque</name>
    <dbReference type="NCBI Taxonomy" id="9544"/>
    <lineage>
        <taxon>Eukaryota</taxon>
        <taxon>Metazoa</taxon>
        <taxon>Chordata</taxon>
        <taxon>Craniata</taxon>
        <taxon>Vertebrata</taxon>
        <taxon>Euteleostomi</taxon>
        <taxon>Mammalia</taxon>
        <taxon>Eutheria</taxon>
        <taxon>Euarchontoglires</taxon>
        <taxon>Primates</taxon>
        <taxon>Haplorrhini</taxon>
        <taxon>Catarrhini</taxon>
        <taxon>Cercopithecidae</taxon>
        <taxon>Cercopithecinae</taxon>
        <taxon>Macaca</taxon>
    </lineage>
</organism>
<dbReference type="AlphaFoldDB" id="A0A5F7ZSB7"/>
<keyword evidence="6 8" id="KW-0472">Membrane</keyword>
<evidence type="ECO:0000256" key="3">
    <source>
        <dbReference type="ARBA" id="ARBA00017877"/>
    </source>
</evidence>
<dbReference type="ExpressionAtlas" id="A0A5F7ZSB7">
    <property type="expression patterns" value="baseline"/>
</dbReference>
<comment type="subcellular location">
    <subcellularLocation>
        <location evidence="1">Membrane</location>
        <topology evidence="1">Multi-pass membrane protein</topology>
    </subcellularLocation>
</comment>
<evidence type="ECO:0000256" key="2">
    <source>
        <dbReference type="ARBA" id="ARBA00008096"/>
    </source>
</evidence>
<dbReference type="GO" id="GO:0006888">
    <property type="term" value="P:endoplasmic reticulum to Golgi vesicle-mediated transport"/>
    <property type="evidence" value="ECO:0007669"/>
    <property type="project" value="InterPro"/>
</dbReference>
<dbReference type="InParanoid" id="A0A5F7ZSB7"/>
<dbReference type="GO" id="GO:0005737">
    <property type="term" value="C:cytoplasm"/>
    <property type="evidence" value="ECO:0007669"/>
    <property type="project" value="GOC"/>
</dbReference>
<dbReference type="GO" id="GO:0016020">
    <property type="term" value="C:membrane"/>
    <property type="evidence" value="ECO:0007669"/>
    <property type="project" value="UniProtKB-SubCell"/>
</dbReference>
<dbReference type="Proteomes" id="UP000006718">
    <property type="component" value="Chromosome 13"/>
</dbReference>
<evidence type="ECO:0000256" key="6">
    <source>
        <dbReference type="ARBA" id="ARBA00023136"/>
    </source>
</evidence>
<dbReference type="VEuPathDB" id="HostDB:ENSMMUG00000002093"/>
<accession>A0A5F7ZSB7</accession>
<feature type="region of interest" description="Disordered" evidence="7">
    <location>
        <begin position="144"/>
        <end position="193"/>
    </location>
</feature>
<dbReference type="Ensembl" id="ENSMMUT00000080325.1">
    <property type="protein sequence ID" value="ENSMMUP00000068539.1"/>
    <property type="gene ID" value="ENSMMUG00000002093.3"/>
</dbReference>
<sequence length="340" mass="36799">MIYVICSDFQQEHTSPLSQSVAYIRNFNNFVPATCDSKRQICPQPAQRQVLGRLLVRGRAALSGPGPPPGWCGSAQGATGGCTPIPSMGAWSPPLGTVPPPLGCSRLHSFPSVERGILVVGERGAAAVGPPLRRAALARAWPRAALEPSSSRRRRTVVLRSAGRGRGGSGGGGSVSPEPKRAGPSRRPGSGRVGRHVVYVPAELAVALHPGGLHHASRRGWTLLPGRTDRRIHSGHQQDHKIHDLGLVVVNHYLAFQFFAEEYYPFSEVLAYFTFCLWIIPFAFFVSLSAGENVLPSTMQPGDDVVSNYFTKGKRGKRLGILVVFSFIKEAILPSRQKIY</sequence>